<name>A0A6M6BJH5_9BACT</name>
<gene>
    <name evidence="6" type="ORF">HMJ29_18015</name>
</gene>
<evidence type="ECO:0000256" key="1">
    <source>
        <dbReference type="ARBA" id="ARBA00004167"/>
    </source>
</evidence>
<keyword evidence="3" id="KW-1133">Transmembrane helix</keyword>
<evidence type="ECO:0000256" key="2">
    <source>
        <dbReference type="ARBA" id="ARBA00022692"/>
    </source>
</evidence>
<dbReference type="InterPro" id="IPR006260">
    <property type="entry name" value="TonB/TolA_C"/>
</dbReference>
<dbReference type="SUPFAM" id="SSF74653">
    <property type="entry name" value="TolA/TonB C-terminal domain"/>
    <property type="match status" value="1"/>
</dbReference>
<dbReference type="Gene3D" id="3.30.2420.10">
    <property type="entry name" value="TonB"/>
    <property type="match status" value="1"/>
</dbReference>
<sequence length="124" mass="13808">MQQDSMRAALFWSKTPLLKRGIGQRFERKQLIPEDNTYFSYIARMISFPVEAMRAMTEGTVTMRLTIDAAGRVVDSKLVESTIPTGAAGEASMVQQAQCVLRQVRFEPSTGGSEEVLRVSYAVN</sequence>
<dbReference type="PROSITE" id="PS52015">
    <property type="entry name" value="TONB_CTD"/>
    <property type="match status" value="1"/>
</dbReference>
<evidence type="ECO:0000313" key="6">
    <source>
        <dbReference type="EMBL" id="QJX48711.1"/>
    </source>
</evidence>
<proteinExistence type="predicted"/>
<evidence type="ECO:0000313" key="7">
    <source>
        <dbReference type="Proteomes" id="UP000501623"/>
    </source>
</evidence>
<evidence type="ECO:0000259" key="5">
    <source>
        <dbReference type="PROSITE" id="PS52015"/>
    </source>
</evidence>
<dbReference type="Pfam" id="PF03544">
    <property type="entry name" value="TonB_C"/>
    <property type="match status" value="1"/>
</dbReference>
<keyword evidence="7" id="KW-1185">Reference proteome</keyword>
<keyword evidence="4" id="KW-0472">Membrane</keyword>
<dbReference type="GO" id="GO:0055085">
    <property type="term" value="P:transmembrane transport"/>
    <property type="evidence" value="ECO:0007669"/>
    <property type="project" value="InterPro"/>
</dbReference>
<keyword evidence="2" id="KW-0812">Transmembrane</keyword>
<dbReference type="NCBIfam" id="TIGR01352">
    <property type="entry name" value="tonB_Cterm"/>
    <property type="match status" value="1"/>
</dbReference>
<dbReference type="KEGG" id="hts:HMJ29_18015"/>
<dbReference type="GO" id="GO:0016020">
    <property type="term" value="C:membrane"/>
    <property type="evidence" value="ECO:0007669"/>
    <property type="project" value="UniProtKB-SubCell"/>
</dbReference>
<reference evidence="6 7" key="1">
    <citation type="submission" date="2020-05" db="EMBL/GenBank/DDBJ databases">
        <title>Complete genome sequence of Hymenobacter sp. TS19 in Coasted Sand Dune.</title>
        <authorList>
            <person name="Lee J.-H."/>
            <person name="Jung J.-H."/>
            <person name="Jeong S."/>
            <person name="Zhao L."/>
            <person name="Kim M.-K."/>
            <person name="Seo H.-S."/>
            <person name="Lim S."/>
        </authorList>
    </citation>
    <scope>NUCLEOTIDE SEQUENCE [LARGE SCALE GENOMIC DNA]</scope>
    <source>
        <strain evidence="6 7">TS19</strain>
    </source>
</reference>
<dbReference type="EMBL" id="CP053538">
    <property type="protein sequence ID" value="QJX48711.1"/>
    <property type="molecule type" value="Genomic_DNA"/>
</dbReference>
<evidence type="ECO:0000256" key="4">
    <source>
        <dbReference type="ARBA" id="ARBA00023136"/>
    </source>
</evidence>
<feature type="domain" description="TonB C-terminal" evidence="5">
    <location>
        <begin position="33"/>
        <end position="124"/>
    </location>
</feature>
<dbReference type="InterPro" id="IPR037682">
    <property type="entry name" value="TonB_C"/>
</dbReference>
<accession>A0A6M6BJH5</accession>
<comment type="subcellular location">
    <subcellularLocation>
        <location evidence="1">Membrane</location>
        <topology evidence="1">Single-pass membrane protein</topology>
    </subcellularLocation>
</comment>
<dbReference type="AlphaFoldDB" id="A0A6M6BJH5"/>
<dbReference type="Proteomes" id="UP000501623">
    <property type="component" value="Chromosome"/>
</dbReference>
<protein>
    <submittedName>
        <fullName evidence="6">TonB family protein</fullName>
    </submittedName>
</protein>
<evidence type="ECO:0000256" key="3">
    <source>
        <dbReference type="ARBA" id="ARBA00022989"/>
    </source>
</evidence>
<organism evidence="6 7">
    <name type="scientific">Hymenobacter taeanensis</name>
    <dbReference type="NCBI Taxonomy" id="2735321"/>
    <lineage>
        <taxon>Bacteria</taxon>
        <taxon>Pseudomonadati</taxon>
        <taxon>Bacteroidota</taxon>
        <taxon>Cytophagia</taxon>
        <taxon>Cytophagales</taxon>
        <taxon>Hymenobacteraceae</taxon>
        <taxon>Hymenobacter</taxon>
    </lineage>
</organism>